<dbReference type="GO" id="GO:0050308">
    <property type="term" value="F:sugar-phosphatase activity"/>
    <property type="evidence" value="ECO:0007669"/>
    <property type="project" value="TreeGrafter"/>
</dbReference>
<feature type="binding site" evidence="4">
    <location>
        <position position="170"/>
    </location>
    <ligand>
        <name>Mg(2+)</name>
        <dbReference type="ChEBI" id="CHEBI:18420"/>
    </ligand>
</feature>
<feature type="binding site" evidence="3">
    <location>
        <begin position="115"/>
        <end position="119"/>
    </location>
    <ligand>
        <name>substrate</name>
    </ligand>
</feature>
<evidence type="ECO:0000313" key="7">
    <source>
        <dbReference type="Proteomes" id="UP000051315"/>
    </source>
</evidence>
<feature type="binding site" evidence="3">
    <location>
        <position position="77"/>
    </location>
    <ligand>
        <name>substrate</name>
    </ligand>
</feature>
<name>A0A0R1VSR8_9LACO</name>
<feature type="binding site" evidence="4">
    <location>
        <position position="8"/>
    </location>
    <ligand>
        <name>Mg(2+)</name>
        <dbReference type="ChEBI" id="CHEBI:18420"/>
    </ligand>
</feature>
<dbReference type="RefSeq" id="WP_057825127.1">
    <property type="nucleotide sequence ID" value="NZ_AZFX01000075.1"/>
</dbReference>
<dbReference type="NCBIfam" id="TIGR01990">
    <property type="entry name" value="bPGM"/>
    <property type="match status" value="1"/>
</dbReference>
<feature type="binding site" evidence="4">
    <location>
        <position position="171"/>
    </location>
    <ligand>
        <name>Mg(2+)</name>
        <dbReference type="ChEBI" id="CHEBI:18420"/>
    </ligand>
</feature>
<dbReference type="InterPro" id="IPR010976">
    <property type="entry name" value="B-phosphoglucomutase_hydrolase"/>
</dbReference>
<feature type="binding site" evidence="3">
    <location>
        <begin position="8"/>
        <end position="10"/>
    </location>
    <ligand>
        <name>substrate</name>
    </ligand>
</feature>
<dbReference type="InterPro" id="IPR010972">
    <property type="entry name" value="Beta-PGM"/>
</dbReference>
<dbReference type="Proteomes" id="UP000051315">
    <property type="component" value="Unassembled WGS sequence"/>
</dbReference>
<protein>
    <submittedName>
        <fullName evidence="6">Beta-phosphoglucomutase</fullName>
    </submittedName>
</protein>
<feature type="active site" description="Proton donor/acceptor" evidence="2">
    <location>
        <position position="10"/>
    </location>
</feature>
<dbReference type="Pfam" id="PF00702">
    <property type="entry name" value="Hydrolase"/>
    <property type="match status" value="1"/>
</dbReference>
<dbReference type="AlphaFoldDB" id="A0A0R1VSR8"/>
<dbReference type="PRINTS" id="PR00413">
    <property type="entry name" value="HADHALOGNASE"/>
</dbReference>
<feature type="binding site" evidence="4">
    <location>
        <position position="10"/>
    </location>
    <ligand>
        <name>Mg(2+)</name>
        <dbReference type="ChEBI" id="CHEBI:18420"/>
    </ligand>
</feature>
<dbReference type="Gene3D" id="3.40.50.1000">
    <property type="entry name" value="HAD superfamily/HAD-like"/>
    <property type="match status" value="1"/>
</dbReference>
<dbReference type="GO" id="GO:0000287">
    <property type="term" value="F:magnesium ion binding"/>
    <property type="evidence" value="ECO:0007669"/>
    <property type="project" value="InterPro"/>
</dbReference>
<proteinExistence type="inferred from homology"/>
<evidence type="ECO:0000256" key="5">
    <source>
        <dbReference type="PIRSR" id="PIRSR610972-4"/>
    </source>
</evidence>
<evidence type="ECO:0000256" key="1">
    <source>
        <dbReference type="ARBA" id="ARBA00006171"/>
    </source>
</evidence>
<dbReference type="SFLD" id="SFLDS00003">
    <property type="entry name" value="Haloacid_Dehalogenase"/>
    <property type="match status" value="1"/>
</dbReference>
<dbReference type="InterPro" id="IPR006439">
    <property type="entry name" value="HAD-SF_hydro_IA"/>
</dbReference>
<comment type="similarity">
    <text evidence="1">Belongs to the HAD-like hydrolase superfamily. CbbY/CbbZ/Gph/YieH family.</text>
</comment>
<dbReference type="NCBIfam" id="TIGR02009">
    <property type="entry name" value="PGMB-YQAB-SF"/>
    <property type="match status" value="1"/>
</dbReference>
<feature type="binding site" evidence="3">
    <location>
        <position position="24"/>
    </location>
    <ligand>
        <name>substrate</name>
    </ligand>
</feature>
<dbReference type="InterPro" id="IPR023198">
    <property type="entry name" value="PGP-like_dom2"/>
</dbReference>
<dbReference type="CDD" id="cd02598">
    <property type="entry name" value="HAD_BPGM"/>
    <property type="match status" value="1"/>
</dbReference>
<comment type="cofactor">
    <cofactor evidence="4">
        <name>Mg(2+)</name>
        <dbReference type="ChEBI" id="CHEBI:18420"/>
    </cofactor>
    <text evidence="4">Binds 2 magnesium ions per subunit.</text>
</comment>
<dbReference type="OrthoDB" id="9797743at2"/>
<dbReference type="NCBIfam" id="TIGR01509">
    <property type="entry name" value="HAD-SF-IA-v3"/>
    <property type="match status" value="1"/>
</dbReference>
<dbReference type="GO" id="GO:0005975">
    <property type="term" value="P:carbohydrate metabolic process"/>
    <property type="evidence" value="ECO:0007669"/>
    <property type="project" value="InterPro"/>
</dbReference>
<evidence type="ECO:0000256" key="2">
    <source>
        <dbReference type="PIRSR" id="PIRSR610972-1"/>
    </source>
</evidence>
<dbReference type="InterPro" id="IPR036412">
    <property type="entry name" value="HAD-like_sf"/>
</dbReference>
<keyword evidence="4" id="KW-0460">Magnesium</keyword>
<feature type="binding site" evidence="3">
    <location>
        <position position="146"/>
    </location>
    <ligand>
        <name>substrate</name>
    </ligand>
</feature>
<accession>A0A0R1VSR8</accession>
<keyword evidence="7" id="KW-1185">Reference proteome</keyword>
<sequence>MLKGLIFDLDGVIADTARFHLQAWNQLAQRLDIVLPPEANDALRGRSRMDSLNLILSYDDKVDAFSDDEKAAFAQSKNDLYLQLIQTLTPADILPGIAQLLQDAKSLGLHMSIASASKNAPTILKHLQLDTAFDAIVDPAKLHRGKPDSEIFELAQQALNLQADEVISFEDASAGVQAIKAANQFAVGIGDAQVLKQADYIVASTAALNLAAIKKAFDALKCNIKVRQK</sequence>
<dbReference type="SUPFAM" id="SSF56784">
    <property type="entry name" value="HAD-like"/>
    <property type="match status" value="1"/>
</dbReference>
<dbReference type="STRING" id="1423735.FC15_GL000287"/>
<dbReference type="InterPro" id="IPR023214">
    <property type="entry name" value="HAD_sf"/>
</dbReference>
<feature type="active site" description="Nucleophile" evidence="2">
    <location>
        <position position="8"/>
    </location>
</feature>
<evidence type="ECO:0000256" key="3">
    <source>
        <dbReference type="PIRSR" id="PIRSR610972-2"/>
    </source>
</evidence>
<dbReference type="InterPro" id="IPR051806">
    <property type="entry name" value="HAD-like_SPP"/>
</dbReference>
<gene>
    <name evidence="6" type="ORF">FC15_GL000287</name>
</gene>
<comment type="caution">
    <text evidence="6">The sequence shown here is derived from an EMBL/GenBank/DDBJ whole genome shotgun (WGS) entry which is preliminary data.</text>
</comment>
<evidence type="ECO:0000313" key="6">
    <source>
        <dbReference type="EMBL" id="KRM08778.1"/>
    </source>
</evidence>
<feature type="binding site" evidence="3">
    <location>
        <position position="51"/>
    </location>
    <ligand>
        <name>substrate</name>
    </ligand>
</feature>
<dbReference type="GO" id="GO:0008801">
    <property type="term" value="F:beta-phosphoglucomutase activity"/>
    <property type="evidence" value="ECO:0007669"/>
    <property type="project" value="InterPro"/>
</dbReference>
<dbReference type="EMBL" id="AZFX01000075">
    <property type="protein sequence ID" value="KRM08778.1"/>
    <property type="molecule type" value="Genomic_DNA"/>
</dbReference>
<feature type="binding site" evidence="3">
    <location>
        <begin position="43"/>
        <end position="48"/>
    </location>
    <ligand>
        <name>substrate</name>
    </ligand>
</feature>
<organism evidence="6 7">
    <name type="scientific">Lapidilactobacillus concavus DSM 17758</name>
    <dbReference type="NCBI Taxonomy" id="1423735"/>
    <lineage>
        <taxon>Bacteria</taxon>
        <taxon>Bacillati</taxon>
        <taxon>Bacillota</taxon>
        <taxon>Bacilli</taxon>
        <taxon>Lactobacillales</taxon>
        <taxon>Lactobacillaceae</taxon>
        <taxon>Lapidilactobacillus</taxon>
    </lineage>
</organism>
<keyword evidence="4" id="KW-0479">Metal-binding</keyword>
<evidence type="ECO:0000256" key="4">
    <source>
        <dbReference type="PIRSR" id="PIRSR610972-3"/>
    </source>
</evidence>
<dbReference type="Gene3D" id="1.10.150.240">
    <property type="entry name" value="Putative phosphatase, domain 2"/>
    <property type="match status" value="1"/>
</dbReference>
<dbReference type="PATRIC" id="fig|1423735.3.peg.293"/>
<reference evidence="6 7" key="1">
    <citation type="journal article" date="2015" name="Genome Announc.">
        <title>Expanding the biotechnology potential of lactobacilli through comparative genomics of 213 strains and associated genera.</title>
        <authorList>
            <person name="Sun Z."/>
            <person name="Harris H.M."/>
            <person name="McCann A."/>
            <person name="Guo C."/>
            <person name="Argimon S."/>
            <person name="Zhang W."/>
            <person name="Yang X."/>
            <person name="Jeffery I.B."/>
            <person name="Cooney J.C."/>
            <person name="Kagawa T.F."/>
            <person name="Liu W."/>
            <person name="Song Y."/>
            <person name="Salvetti E."/>
            <person name="Wrobel A."/>
            <person name="Rasinkangas P."/>
            <person name="Parkhill J."/>
            <person name="Rea M.C."/>
            <person name="O'Sullivan O."/>
            <person name="Ritari J."/>
            <person name="Douillard F.P."/>
            <person name="Paul Ross R."/>
            <person name="Yang R."/>
            <person name="Briner A.E."/>
            <person name="Felis G.E."/>
            <person name="de Vos W.M."/>
            <person name="Barrangou R."/>
            <person name="Klaenhammer T.R."/>
            <person name="Caufield P.W."/>
            <person name="Cui Y."/>
            <person name="Zhang H."/>
            <person name="O'Toole P.W."/>
        </authorList>
    </citation>
    <scope>NUCLEOTIDE SEQUENCE [LARGE SCALE GENOMIC DNA]</scope>
    <source>
        <strain evidence="6 7">DSM 17758</strain>
    </source>
</reference>
<dbReference type="PANTHER" id="PTHR43481:SF4">
    <property type="entry name" value="GLYCEROL-1-PHOSPHATE PHOSPHOHYDROLASE 1-RELATED"/>
    <property type="match status" value="1"/>
</dbReference>
<feature type="site" description="Important for catalytic activity and assists the phosphoryl transfer reaction to Asp8 by balancing charge and orienting the reacting groups" evidence="5">
    <location>
        <position position="115"/>
    </location>
</feature>
<dbReference type="SFLD" id="SFLDG01129">
    <property type="entry name" value="C1.5:_HAD__Beta-PGM__Phosphata"/>
    <property type="match status" value="1"/>
</dbReference>
<dbReference type="PANTHER" id="PTHR43481">
    <property type="entry name" value="FRUCTOSE-1-PHOSPHATE PHOSPHATASE"/>
    <property type="match status" value="1"/>
</dbReference>
<feature type="site" description="Important for catalytic activity and assists the phosphoryl transfer reaction to Asp8 by balancing charge and orienting the reacting groups" evidence="5">
    <location>
        <position position="146"/>
    </location>
</feature>